<dbReference type="Proteomes" id="UP000184342">
    <property type="component" value="Unassembled WGS sequence"/>
</dbReference>
<organism evidence="3 4">
    <name type="scientific">Parasporobacterium paucivorans DSM 15970</name>
    <dbReference type="NCBI Taxonomy" id="1122934"/>
    <lineage>
        <taxon>Bacteria</taxon>
        <taxon>Bacillati</taxon>
        <taxon>Bacillota</taxon>
        <taxon>Clostridia</taxon>
        <taxon>Lachnospirales</taxon>
        <taxon>Lachnospiraceae</taxon>
        <taxon>Parasporobacterium</taxon>
    </lineage>
</organism>
<protein>
    <submittedName>
        <fullName evidence="3">DNA polymerase-3 subunit alpha</fullName>
    </submittedName>
</protein>
<name>A0A1M6CV14_9FIRM</name>
<evidence type="ECO:0000313" key="3">
    <source>
        <dbReference type="EMBL" id="SHI64681.1"/>
    </source>
</evidence>
<evidence type="ECO:0000259" key="2">
    <source>
        <dbReference type="SMART" id="SM00479"/>
    </source>
</evidence>
<sequence length="236" mass="26667">MICDYVAVDVETTGLNPVSDKLIEIGAIKVVGFEVVQTFTTLINPGMDIPWRITQITGITDEMVLEAPAVGEVMGELADFCGDMVLLGHNIRFDYSFLKQNFLNLSMDFEASGLDTLKIARKLLPDFEKRNLDYLCKVFDIKDDQHHRACNDANAASLLYRCLLERYGGENPQIFEVEKLSYKGAKICPITPKQKAFLGALINHHNLLEEYEVDKLSKNEASRIIDKIILNYGRMK</sequence>
<dbReference type="NCBIfam" id="TIGR00573">
    <property type="entry name" value="dnaq"/>
    <property type="match status" value="1"/>
</dbReference>
<dbReference type="Pfam" id="PF00929">
    <property type="entry name" value="RNase_T"/>
    <property type="match status" value="1"/>
</dbReference>
<dbReference type="GO" id="GO:0005829">
    <property type="term" value="C:cytosol"/>
    <property type="evidence" value="ECO:0007669"/>
    <property type="project" value="TreeGrafter"/>
</dbReference>
<evidence type="ECO:0000313" key="4">
    <source>
        <dbReference type="Proteomes" id="UP000184342"/>
    </source>
</evidence>
<dbReference type="PANTHER" id="PTHR30231">
    <property type="entry name" value="DNA POLYMERASE III SUBUNIT EPSILON"/>
    <property type="match status" value="1"/>
</dbReference>
<evidence type="ECO:0000256" key="1">
    <source>
        <dbReference type="ARBA" id="ARBA00022839"/>
    </source>
</evidence>
<feature type="domain" description="Exonuclease" evidence="2">
    <location>
        <begin position="4"/>
        <end position="169"/>
    </location>
</feature>
<dbReference type="GO" id="GO:0045004">
    <property type="term" value="P:DNA replication proofreading"/>
    <property type="evidence" value="ECO:0007669"/>
    <property type="project" value="TreeGrafter"/>
</dbReference>
<dbReference type="InterPro" id="IPR013520">
    <property type="entry name" value="Ribonucl_H"/>
</dbReference>
<reference evidence="3 4" key="1">
    <citation type="submission" date="2016-11" db="EMBL/GenBank/DDBJ databases">
        <authorList>
            <person name="Jaros S."/>
            <person name="Januszkiewicz K."/>
            <person name="Wedrychowicz H."/>
        </authorList>
    </citation>
    <scope>NUCLEOTIDE SEQUENCE [LARGE SCALE GENOMIC DNA]</scope>
    <source>
        <strain evidence="3 4">DSM 15970</strain>
    </source>
</reference>
<dbReference type="GO" id="GO:0003677">
    <property type="term" value="F:DNA binding"/>
    <property type="evidence" value="ECO:0007669"/>
    <property type="project" value="InterPro"/>
</dbReference>
<dbReference type="OrthoDB" id="9776650at2"/>
<proteinExistence type="predicted"/>
<dbReference type="Gene3D" id="3.30.420.10">
    <property type="entry name" value="Ribonuclease H-like superfamily/Ribonuclease H"/>
    <property type="match status" value="1"/>
</dbReference>
<dbReference type="EMBL" id="FQYT01000005">
    <property type="protein sequence ID" value="SHI64681.1"/>
    <property type="molecule type" value="Genomic_DNA"/>
</dbReference>
<keyword evidence="4" id="KW-1185">Reference proteome</keyword>
<dbReference type="GO" id="GO:0003887">
    <property type="term" value="F:DNA-directed DNA polymerase activity"/>
    <property type="evidence" value="ECO:0007669"/>
    <property type="project" value="InterPro"/>
</dbReference>
<dbReference type="InterPro" id="IPR012337">
    <property type="entry name" value="RNaseH-like_sf"/>
</dbReference>
<dbReference type="STRING" id="1122934.SAMN02745691_00594"/>
<dbReference type="CDD" id="cd06127">
    <property type="entry name" value="DEDDh"/>
    <property type="match status" value="1"/>
</dbReference>
<keyword evidence="1" id="KW-0540">Nuclease</keyword>
<dbReference type="GO" id="GO:0008408">
    <property type="term" value="F:3'-5' exonuclease activity"/>
    <property type="evidence" value="ECO:0007669"/>
    <property type="project" value="TreeGrafter"/>
</dbReference>
<dbReference type="RefSeq" id="WP_094757271.1">
    <property type="nucleotide sequence ID" value="NZ_FQYT01000005.1"/>
</dbReference>
<dbReference type="PANTHER" id="PTHR30231:SF37">
    <property type="entry name" value="EXODEOXYRIBONUCLEASE 10"/>
    <property type="match status" value="1"/>
</dbReference>
<dbReference type="SMART" id="SM00479">
    <property type="entry name" value="EXOIII"/>
    <property type="match status" value="1"/>
</dbReference>
<accession>A0A1M6CV14</accession>
<keyword evidence="1" id="KW-0378">Hydrolase</keyword>
<keyword evidence="1" id="KW-0269">Exonuclease</keyword>
<dbReference type="InterPro" id="IPR036397">
    <property type="entry name" value="RNaseH_sf"/>
</dbReference>
<gene>
    <name evidence="3" type="ORF">SAMN02745691_00594</name>
</gene>
<dbReference type="AlphaFoldDB" id="A0A1M6CV14"/>
<dbReference type="FunFam" id="3.30.420.10:FF:000045">
    <property type="entry name" value="3'-5' exonuclease DinG"/>
    <property type="match status" value="1"/>
</dbReference>
<dbReference type="InterPro" id="IPR006054">
    <property type="entry name" value="DnaQ"/>
</dbReference>
<dbReference type="SUPFAM" id="SSF53098">
    <property type="entry name" value="Ribonuclease H-like"/>
    <property type="match status" value="1"/>
</dbReference>